<proteinExistence type="predicted"/>
<dbReference type="EMBL" id="CP058215">
    <property type="protein sequence ID" value="QLC51117.1"/>
    <property type="molecule type" value="Genomic_DNA"/>
</dbReference>
<dbReference type="Proteomes" id="UP000509594">
    <property type="component" value="Chromosome"/>
</dbReference>
<name>A0A7D5EAA7_9EURY</name>
<evidence type="ECO:0000313" key="2">
    <source>
        <dbReference type="Proteomes" id="UP000509594"/>
    </source>
</evidence>
<dbReference type="KEGG" id="mzi:HWN40_13255"/>
<organism evidence="1 2">
    <name type="scientific">Methanolobus zinderi</name>
    <dbReference type="NCBI Taxonomy" id="536044"/>
    <lineage>
        <taxon>Archaea</taxon>
        <taxon>Methanobacteriati</taxon>
        <taxon>Methanobacteriota</taxon>
        <taxon>Stenosarchaea group</taxon>
        <taxon>Methanomicrobia</taxon>
        <taxon>Methanosarcinales</taxon>
        <taxon>Methanosarcinaceae</taxon>
        <taxon>Methanolobus</taxon>
    </lineage>
</organism>
<protein>
    <recommendedName>
        <fullName evidence="3">DUF4145 domain-containing protein</fullName>
    </recommendedName>
</protein>
<dbReference type="OrthoDB" id="104975at2157"/>
<reference evidence="1 2" key="1">
    <citation type="submission" date="2020-06" db="EMBL/GenBank/DDBJ databases">
        <title>Methanolobus halotolerans sp. nov., isolated from a saline lake Tus in Siberia.</title>
        <authorList>
            <person name="Shen Y."/>
            <person name="Chen S.-C."/>
            <person name="Lai M.-C."/>
            <person name="Huang H.-H."/>
            <person name="Chiu H.-H."/>
            <person name="Tang S.-L."/>
            <person name="Rogozin D.Y."/>
            <person name="Degermendzhy A.G."/>
        </authorList>
    </citation>
    <scope>NUCLEOTIDE SEQUENCE [LARGE SCALE GENOMIC DNA]</scope>
    <source>
        <strain evidence="1 2">DSM 21339</strain>
    </source>
</reference>
<dbReference type="RefSeq" id="WP_176966172.1">
    <property type="nucleotide sequence ID" value="NZ_CP058215.1"/>
</dbReference>
<accession>A0A7D5EAA7</accession>
<gene>
    <name evidence="1" type="ORF">HWN40_13255</name>
</gene>
<evidence type="ECO:0008006" key="3">
    <source>
        <dbReference type="Google" id="ProtNLM"/>
    </source>
</evidence>
<dbReference type="GeneID" id="55822660"/>
<keyword evidence="2" id="KW-1185">Reference proteome</keyword>
<evidence type="ECO:0000313" key="1">
    <source>
        <dbReference type="EMBL" id="QLC51117.1"/>
    </source>
</evidence>
<dbReference type="AlphaFoldDB" id="A0A7D5EAA7"/>
<sequence>MNNLDIDTYIQEAEAIEGLYLELIENTAKPNKRTQLFSTIFKEAETKGMYAQPLPVSKYEVEEEICETDLKTKPLQRQVLRKYEIWYEICRMVVQEYLGNEETGKYELFCKQYKKIKDLIKLSTPNSEKECLINNFMDYFDIQVNILYTIKPIVSLRKNNYKKLVSADLLNSELDGAEILYEKDFVRPAGIIAGIVLERYLKTLCELNEIELDSKDTLYPMAQKLRKSDKVPYFDLAIFKSIDHLATLRNKCAHPKEEPKKHEVRELIDKTKKITFMAFS</sequence>